<feature type="compositionally biased region" description="Polar residues" evidence="1">
    <location>
        <begin position="1"/>
        <end position="11"/>
    </location>
</feature>
<dbReference type="GeneID" id="89929443"/>
<dbReference type="Proteomes" id="UP001337655">
    <property type="component" value="Unassembled WGS sequence"/>
</dbReference>
<feature type="region of interest" description="Disordered" evidence="1">
    <location>
        <begin position="580"/>
        <end position="798"/>
    </location>
</feature>
<evidence type="ECO:0000313" key="3">
    <source>
        <dbReference type="Proteomes" id="UP001337655"/>
    </source>
</evidence>
<feature type="region of interest" description="Disordered" evidence="1">
    <location>
        <begin position="505"/>
        <end position="530"/>
    </location>
</feature>
<feature type="compositionally biased region" description="Acidic residues" evidence="1">
    <location>
        <begin position="100"/>
        <end position="123"/>
    </location>
</feature>
<feature type="region of interest" description="Disordered" evidence="1">
    <location>
        <begin position="1"/>
        <end position="172"/>
    </location>
</feature>
<feature type="compositionally biased region" description="Acidic residues" evidence="1">
    <location>
        <begin position="30"/>
        <end position="40"/>
    </location>
</feature>
<dbReference type="Pfam" id="PF10336">
    <property type="entry name" value="DUF2420"/>
    <property type="match status" value="1"/>
</dbReference>
<gene>
    <name evidence="2" type="ORF">LTR77_008109</name>
</gene>
<protein>
    <submittedName>
        <fullName evidence="2">Uncharacterized protein</fullName>
    </submittedName>
</protein>
<feature type="compositionally biased region" description="Acidic residues" evidence="1">
    <location>
        <begin position="752"/>
        <end position="769"/>
    </location>
</feature>
<feature type="compositionally biased region" description="Basic and acidic residues" evidence="1">
    <location>
        <begin position="692"/>
        <end position="706"/>
    </location>
</feature>
<dbReference type="InterPro" id="IPR018822">
    <property type="entry name" value="UPF0646"/>
</dbReference>
<keyword evidence="3" id="KW-1185">Reference proteome</keyword>
<comment type="caution">
    <text evidence="2">The sequence shown here is derived from an EMBL/GenBank/DDBJ whole genome shotgun (WGS) entry which is preliminary data.</text>
</comment>
<feature type="compositionally biased region" description="Basic and acidic residues" evidence="1">
    <location>
        <begin position="626"/>
        <end position="666"/>
    </location>
</feature>
<evidence type="ECO:0000256" key="1">
    <source>
        <dbReference type="SAM" id="MobiDB-lite"/>
    </source>
</evidence>
<feature type="compositionally biased region" description="Basic and acidic residues" evidence="1">
    <location>
        <begin position="717"/>
        <end position="732"/>
    </location>
</feature>
<feature type="compositionally biased region" description="Low complexity" evidence="1">
    <location>
        <begin position="733"/>
        <end position="748"/>
    </location>
</feature>
<reference evidence="2 3" key="1">
    <citation type="submission" date="2023-08" db="EMBL/GenBank/DDBJ databases">
        <title>Black Yeasts Isolated from many extreme environments.</title>
        <authorList>
            <person name="Coleine C."/>
            <person name="Stajich J.E."/>
            <person name="Selbmann L."/>
        </authorList>
    </citation>
    <scope>NUCLEOTIDE SEQUENCE [LARGE SCALE GENOMIC DNA]</scope>
    <source>
        <strain evidence="2 3">CCFEE 5935</strain>
    </source>
</reference>
<sequence>MATTTSFTSLSLPAPDDTMEMSSPARQPLDDEDIDIDFDDYQPPADTNDDERMLEDDPTRPATANDEVMDDDVQQATDARQAQEELMQDDATQMYQQLAPEDEELIDYSEDEDLQDTAVEDAEIPNATKASEPTADAEQEDVDEEIERLTEADAGEEQPQALVPAHEAGSEAAQTIDLPPDEASAAPLEASAEAVVEPDTSAFTSGGQQDASYDESADFAVGAHDEEQPITVNTTFEAPADGPATPTDTGLHPMTLQYGDLHVPLFKSRKQLDGLLKDDNLANVSLADLMRSCRQRLPLKTDEAITDDQDLVLGFDQLALMLVEDSRAASSTSLDEVLQVYLQLHHNDGVEEVAPLSLVLSTQLKFTSSLSMFKQAVAGGQGMSSFNFLQAIGDGDHRNDQCVYEGNEDWTGLDHQEHGDEAERAFDGTTHFEQENAAEQDEEQVGEEQHYQDADQEYYFGEEGDYLAGDQSEAADALDGLAGDSTNEQYHTEDGLQGLQQYEDHEVPGEEEPEAVNLEHPGSSASSATIEGDWQAADITAGEYDEEELIDWDDECLTSDGSEPTDVGTGEDFTEIVDNTYDSVEAKTEQDNEQLFSSEDWLNEFEEPQDPNEAAEEGQQGFQHAGYEDGHEPQADQDDQTNHETTLQRDHHEEAGYSADDQHPADDQIGGGEYEAYSAIHEGLDEQGTYEHGAEHIDFFEDTGDHQDDEEEFDDTVLIHRQDEGDQEDIHQEGNNQQDDNQEGDNQGPQEDGLEDLGFDDDELVEQEYDAGKPATNGTAAIKPSGASPLGKRSFDEFDDLEDDNIELPEVKKVRSS</sequence>
<feature type="compositionally biased region" description="Acidic residues" evidence="1">
    <location>
        <begin position="47"/>
        <end position="56"/>
    </location>
</feature>
<evidence type="ECO:0000313" key="2">
    <source>
        <dbReference type="EMBL" id="KAK5166566.1"/>
    </source>
</evidence>
<feature type="compositionally biased region" description="Acidic residues" evidence="1">
    <location>
        <begin position="135"/>
        <end position="146"/>
    </location>
</feature>
<dbReference type="RefSeq" id="XP_064656448.1">
    <property type="nucleotide sequence ID" value="XM_064805343.1"/>
</dbReference>
<dbReference type="AlphaFoldDB" id="A0AAV9P5N9"/>
<feature type="compositionally biased region" description="Acidic residues" evidence="1">
    <location>
        <begin position="601"/>
        <end position="616"/>
    </location>
</feature>
<organism evidence="2 3">
    <name type="scientific">Saxophila tyrrhenica</name>
    <dbReference type="NCBI Taxonomy" id="1690608"/>
    <lineage>
        <taxon>Eukaryota</taxon>
        <taxon>Fungi</taxon>
        <taxon>Dikarya</taxon>
        <taxon>Ascomycota</taxon>
        <taxon>Pezizomycotina</taxon>
        <taxon>Dothideomycetes</taxon>
        <taxon>Dothideomycetidae</taxon>
        <taxon>Mycosphaerellales</taxon>
        <taxon>Extremaceae</taxon>
        <taxon>Saxophila</taxon>
    </lineage>
</organism>
<dbReference type="EMBL" id="JAVRRT010000013">
    <property type="protein sequence ID" value="KAK5166566.1"/>
    <property type="molecule type" value="Genomic_DNA"/>
</dbReference>
<name>A0AAV9P5N9_9PEZI</name>
<accession>A0AAV9P5N9</accession>
<proteinExistence type="predicted"/>